<dbReference type="GO" id="GO:0042910">
    <property type="term" value="F:xenobiotic transmembrane transporter activity"/>
    <property type="evidence" value="ECO:0007669"/>
    <property type="project" value="InterPro"/>
</dbReference>
<keyword evidence="2" id="KW-0812">Transmembrane</keyword>
<feature type="transmembrane region" description="Helical" evidence="2">
    <location>
        <begin position="337"/>
        <end position="360"/>
    </location>
</feature>
<accession>A0A813ERQ4</accession>
<dbReference type="OMA" id="ATCISNW"/>
<feature type="transmembrane region" description="Helical" evidence="2">
    <location>
        <begin position="448"/>
        <end position="466"/>
    </location>
</feature>
<feature type="transmembrane region" description="Helical" evidence="2">
    <location>
        <begin position="472"/>
        <end position="492"/>
    </location>
</feature>
<dbReference type="GO" id="GO:0015297">
    <property type="term" value="F:antiporter activity"/>
    <property type="evidence" value="ECO:0007669"/>
    <property type="project" value="InterPro"/>
</dbReference>
<dbReference type="GO" id="GO:0016020">
    <property type="term" value="C:membrane"/>
    <property type="evidence" value="ECO:0007669"/>
    <property type="project" value="InterPro"/>
</dbReference>
<evidence type="ECO:0008006" key="5">
    <source>
        <dbReference type="Google" id="ProtNLM"/>
    </source>
</evidence>
<feature type="transmembrane region" description="Helical" evidence="2">
    <location>
        <begin position="224"/>
        <end position="245"/>
    </location>
</feature>
<dbReference type="OrthoDB" id="2126698at2759"/>
<protein>
    <recommendedName>
        <fullName evidence="5">Multidrug and toxin extrusion protein</fullName>
    </recommendedName>
</protein>
<feature type="transmembrane region" description="Helical" evidence="2">
    <location>
        <begin position="414"/>
        <end position="436"/>
    </location>
</feature>
<dbReference type="AlphaFoldDB" id="A0A813ERQ4"/>
<sequence>MAAVGLVPPKVAPMAPALARQQSVINDLTASSSHWQIYSSIFYLFVPTFVARLAWIGMKTTDTALLGHSGTVFLTASSLSDFWTSMSGVFIGDNVLGALMGQAYGAKNYDMVGRWFQISMTLFSWVLIPVMLLWCATSPVLHYGLGYAEDVASYAGYYATVSALCLPAKLVNGKLSTFFTSQKITGPSSKTTPVALILNLVFGLQFVLGIPYAGLKVGFWACPWVTTLVEWFLLLVISVVWVGYYRSHEQCYGPKLHEWNFLRDVFLAPLFATAESERFAYYNQNIRPKLWEFIKLTVPATLAMASDFWRMSAIGLLAGTLGDKEVAVFNASYRIAWMNLVIIGAFSSACVTQLGIALGTGDGGLSLKIRDLGIGTVLVFLVATVSASVVYIEALASIFTNDPEVIALFKECRFAMALMIFFMCFSVHFESLLVALKKTDTLFKAALIGSWGGQVPGVLILFYLYGPSLQNVYLGIGGGYALLMILYMVPFLQADLHEAAGKAYAENAASKPLTA</sequence>
<proteinExistence type="inferred from homology"/>
<keyword evidence="2" id="KW-1133">Transmembrane helix</keyword>
<evidence type="ECO:0000313" key="3">
    <source>
        <dbReference type="EMBL" id="CAE8603384.1"/>
    </source>
</evidence>
<feature type="transmembrane region" description="Helical" evidence="2">
    <location>
        <begin position="372"/>
        <end position="394"/>
    </location>
</feature>
<dbReference type="EMBL" id="CAJNNV010015345">
    <property type="protein sequence ID" value="CAE8603384.1"/>
    <property type="molecule type" value="Genomic_DNA"/>
</dbReference>
<comment type="caution">
    <text evidence="3">The sequence shown here is derived from an EMBL/GenBank/DDBJ whole genome shotgun (WGS) entry which is preliminary data.</text>
</comment>
<reference evidence="3" key="1">
    <citation type="submission" date="2021-02" db="EMBL/GenBank/DDBJ databases">
        <authorList>
            <person name="Dougan E. K."/>
            <person name="Rhodes N."/>
            <person name="Thang M."/>
            <person name="Chan C."/>
        </authorList>
    </citation>
    <scope>NUCLEOTIDE SEQUENCE</scope>
</reference>
<dbReference type="Proteomes" id="UP000654075">
    <property type="component" value="Unassembled WGS sequence"/>
</dbReference>
<dbReference type="InterPro" id="IPR002528">
    <property type="entry name" value="MATE_fam"/>
</dbReference>
<comment type="similarity">
    <text evidence="1">Belongs to the multi antimicrobial extrusion (MATE) (TC 2.A.66.1) family.</text>
</comment>
<feature type="transmembrane region" description="Helical" evidence="2">
    <location>
        <begin position="35"/>
        <end position="55"/>
    </location>
</feature>
<dbReference type="Pfam" id="PF01554">
    <property type="entry name" value="MatE"/>
    <property type="match status" value="2"/>
</dbReference>
<evidence type="ECO:0000313" key="4">
    <source>
        <dbReference type="Proteomes" id="UP000654075"/>
    </source>
</evidence>
<keyword evidence="2" id="KW-0472">Membrane</keyword>
<dbReference type="PANTHER" id="PTHR11206">
    <property type="entry name" value="MULTIDRUG RESISTANCE PROTEIN"/>
    <property type="match status" value="1"/>
</dbReference>
<evidence type="ECO:0000256" key="1">
    <source>
        <dbReference type="ARBA" id="ARBA00010199"/>
    </source>
</evidence>
<feature type="transmembrane region" description="Helical" evidence="2">
    <location>
        <begin position="192"/>
        <end position="212"/>
    </location>
</feature>
<gene>
    <name evidence="3" type="ORF">PGLA1383_LOCUS21596</name>
</gene>
<feature type="transmembrane region" description="Helical" evidence="2">
    <location>
        <begin position="122"/>
        <end position="145"/>
    </location>
</feature>
<feature type="transmembrane region" description="Helical" evidence="2">
    <location>
        <begin position="151"/>
        <end position="171"/>
    </location>
</feature>
<organism evidence="3 4">
    <name type="scientific">Polarella glacialis</name>
    <name type="common">Dinoflagellate</name>
    <dbReference type="NCBI Taxonomy" id="89957"/>
    <lineage>
        <taxon>Eukaryota</taxon>
        <taxon>Sar</taxon>
        <taxon>Alveolata</taxon>
        <taxon>Dinophyceae</taxon>
        <taxon>Suessiales</taxon>
        <taxon>Suessiaceae</taxon>
        <taxon>Polarella</taxon>
    </lineage>
</organism>
<name>A0A813ERQ4_POLGL</name>
<evidence type="ECO:0000256" key="2">
    <source>
        <dbReference type="SAM" id="Phobius"/>
    </source>
</evidence>
<keyword evidence="4" id="KW-1185">Reference proteome</keyword>